<sequence>MWQEIAAILNDLNKVYLQLIELGTKKKKALVTIDMKTLEELVKEEDALTKKIRELEQKRQKALIHLAVENRSIKQDTKMEDLVRMAPTPQLQQILVQLHTSLSQNTAEAKELSEGNSLLIRGAMQAVAYHLNRLGGATVEPTYGQGGGEVVSHRKNYEFDA</sequence>
<reference evidence="3 4" key="1">
    <citation type="submission" date="2019-08" db="EMBL/GenBank/DDBJ databases">
        <title>Selenomonas sp. mPRGC5 and Selenomonas sp. mPRGC8 isolated from ruminal fluid of dairy goat (Capra hircus).</title>
        <authorList>
            <person name="Poothong S."/>
            <person name="Nuengjamnong C."/>
            <person name="Tanasupawat S."/>
        </authorList>
    </citation>
    <scope>NUCLEOTIDE SEQUENCE [LARGE SCALE GENOMIC DNA]</scope>
    <source>
        <strain evidence="4">mPRGC5</strain>
    </source>
</reference>
<evidence type="ECO:0000256" key="1">
    <source>
        <dbReference type="ARBA" id="ARBA00022795"/>
    </source>
</evidence>
<keyword evidence="3" id="KW-0966">Cell projection</keyword>
<keyword evidence="4" id="KW-1185">Reference proteome</keyword>
<keyword evidence="3" id="KW-0969">Cilium</keyword>
<dbReference type="Gene3D" id="1.20.58.300">
    <property type="entry name" value="FlgN-like"/>
    <property type="match status" value="1"/>
</dbReference>
<evidence type="ECO:0000256" key="2">
    <source>
        <dbReference type="SAM" id="Coils"/>
    </source>
</evidence>
<keyword evidence="3" id="KW-0282">Flagellum</keyword>
<comment type="caution">
    <text evidence="3">The sequence shown here is derived from an EMBL/GenBank/DDBJ whole genome shotgun (WGS) entry which is preliminary data.</text>
</comment>
<dbReference type="InterPro" id="IPR007809">
    <property type="entry name" value="FlgN-like"/>
</dbReference>
<dbReference type="Pfam" id="PF05130">
    <property type="entry name" value="FlgN"/>
    <property type="match status" value="1"/>
</dbReference>
<dbReference type="InterPro" id="IPR036679">
    <property type="entry name" value="FlgN-like_sf"/>
</dbReference>
<dbReference type="Proteomes" id="UP000323646">
    <property type="component" value="Unassembled WGS sequence"/>
</dbReference>
<dbReference type="AlphaFoldDB" id="A0A5D6VVS4"/>
<evidence type="ECO:0000313" key="3">
    <source>
        <dbReference type="EMBL" id="TYZ20323.1"/>
    </source>
</evidence>
<dbReference type="GO" id="GO:0044780">
    <property type="term" value="P:bacterial-type flagellum assembly"/>
    <property type="evidence" value="ECO:0007669"/>
    <property type="project" value="InterPro"/>
</dbReference>
<keyword evidence="2" id="KW-0175">Coiled coil</keyword>
<dbReference type="OrthoDB" id="1665443at2"/>
<feature type="coiled-coil region" evidence="2">
    <location>
        <begin position="38"/>
        <end position="65"/>
    </location>
</feature>
<dbReference type="SUPFAM" id="SSF140566">
    <property type="entry name" value="FlgN-like"/>
    <property type="match status" value="1"/>
</dbReference>
<accession>A0A5D6VVS4</accession>
<protein>
    <submittedName>
        <fullName evidence="3">Flagellar protein FlgN</fullName>
    </submittedName>
</protein>
<name>A0A5D6VVS4_9FIRM</name>
<evidence type="ECO:0000313" key="4">
    <source>
        <dbReference type="Proteomes" id="UP000323646"/>
    </source>
</evidence>
<dbReference type="EMBL" id="VTOY01000015">
    <property type="protein sequence ID" value="TYZ20323.1"/>
    <property type="molecule type" value="Genomic_DNA"/>
</dbReference>
<organism evidence="3 4">
    <name type="scientific">Selenomonas ruminis</name>
    <dbReference type="NCBI Taxonomy" id="2593411"/>
    <lineage>
        <taxon>Bacteria</taxon>
        <taxon>Bacillati</taxon>
        <taxon>Bacillota</taxon>
        <taxon>Negativicutes</taxon>
        <taxon>Selenomonadales</taxon>
        <taxon>Selenomonadaceae</taxon>
        <taxon>Selenomonas</taxon>
    </lineage>
</organism>
<dbReference type="RefSeq" id="WP_149172198.1">
    <property type="nucleotide sequence ID" value="NZ_VTOY01000015.1"/>
</dbReference>
<keyword evidence="1" id="KW-1005">Bacterial flagellum biogenesis</keyword>
<gene>
    <name evidence="3" type="ORF">FZ040_11940</name>
</gene>
<proteinExistence type="predicted"/>